<feature type="region of interest" description="Disordered" evidence="1">
    <location>
        <begin position="1"/>
        <end position="21"/>
    </location>
</feature>
<dbReference type="Proteomes" id="UP000829196">
    <property type="component" value="Unassembled WGS sequence"/>
</dbReference>
<organism evidence="2 3">
    <name type="scientific">Dendrobium nobile</name>
    <name type="common">Orchid</name>
    <dbReference type="NCBI Taxonomy" id="94219"/>
    <lineage>
        <taxon>Eukaryota</taxon>
        <taxon>Viridiplantae</taxon>
        <taxon>Streptophyta</taxon>
        <taxon>Embryophyta</taxon>
        <taxon>Tracheophyta</taxon>
        <taxon>Spermatophyta</taxon>
        <taxon>Magnoliopsida</taxon>
        <taxon>Liliopsida</taxon>
        <taxon>Asparagales</taxon>
        <taxon>Orchidaceae</taxon>
        <taxon>Epidendroideae</taxon>
        <taxon>Malaxideae</taxon>
        <taxon>Dendrobiinae</taxon>
        <taxon>Dendrobium</taxon>
    </lineage>
</organism>
<evidence type="ECO:0000256" key="1">
    <source>
        <dbReference type="SAM" id="MobiDB-lite"/>
    </source>
</evidence>
<reference evidence="2" key="1">
    <citation type="journal article" date="2022" name="Front. Genet.">
        <title>Chromosome-Scale Assembly of the Dendrobium nobile Genome Provides Insights Into the Molecular Mechanism of the Biosynthesis of the Medicinal Active Ingredient of Dendrobium.</title>
        <authorList>
            <person name="Xu Q."/>
            <person name="Niu S.-C."/>
            <person name="Li K.-L."/>
            <person name="Zheng P.-J."/>
            <person name="Zhang X.-J."/>
            <person name="Jia Y."/>
            <person name="Liu Y."/>
            <person name="Niu Y.-X."/>
            <person name="Yu L.-H."/>
            <person name="Chen D.-F."/>
            <person name="Zhang G.-Q."/>
        </authorList>
    </citation>
    <scope>NUCLEOTIDE SEQUENCE</scope>
    <source>
        <tissue evidence="2">Leaf</tissue>
    </source>
</reference>
<proteinExistence type="predicted"/>
<evidence type="ECO:0000313" key="3">
    <source>
        <dbReference type="Proteomes" id="UP000829196"/>
    </source>
</evidence>
<gene>
    <name evidence="2" type="ORF">KFK09_024352</name>
</gene>
<evidence type="ECO:0000313" key="2">
    <source>
        <dbReference type="EMBL" id="KAI0494221.1"/>
    </source>
</evidence>
<accession>A0A8T3ADS0</accession>
<dbReference type="EMBL" id="JAGYWB010000017">
    <property type="protein sequence ID" value="KAI0494221.1"/>
    <property type="molecule type" value="Genomic_DNA"/>
</dbReference>
<dbReference type="AlphaFoldDB" id="A0A8T3ADS0"/>
<protein>
    <submittedName>
        <fullName evidence="2">Uncharacterized protein</fullName>
    </submittedName>
</protein>
<comment type="caution">
    <text evidence="2">The sequence shown here is derived from an EMBL/GenBank/DDBJ whole genome shotgun (WGS) entry which is preliminary data.</text>
</comment>
<name>A0A8T3ADS0_DENNO</name>
<sequence length="75" mass="7556">MAGAEASRADASAAAGAAGHSRSFRRSLAFLLATQATGNGGPADGNVSYSYTGDGGSCEDTTTLFEDKMFGFGRI</sequence>
<keyword evidence="3" id="KW-1185">Reference proteome</keyword>